<proteinExistence type="predicted"/>
<dbReference type="EMBL" id="ML991797">
    <property type="protein sequence ID" value="KAF2234658.1"/>
    <property type="molecule type" value="Genomic_DNA"/>
</dbReference>
<feature type="chain" id="PRO_5025647116" evidence="1">
    <location>
        <begin position="18"/>
        <end position="254"/>
    </location>
</feature>
<protein>
    <submittedName>
        <fullName evidence="2">Uncharacterized protein</fullName>
    </submittedName>
</protein>
<accession>A0A6A6HA00</accession>
<reference evidence="2" key="1">
    <citation type="journal article" date="2020" name="Stud. Mycol.">
        <title>101 Dothideomycetes genomes: a test case for predicting lifestyles and emergence of pathogens.</title>
        <authorList>
            <person name="Haridas S."/>
            <person name="Albert R."/>
            <person name="Binder M."/>
            <person name="Bloem J."/>
            <person name="Labutti K."/>
            <person name="Salamov A."/>
            <person name="Andreopoulos B."/>
            <person name="Baker S."/>
            <person name="Barry K."/>
            <person name="Bills G."/>
            <person name="Bluhm B."/>
            <person name="Cannon C."/>
            <person name="Castanera R."/>
            <person name="Culley D."/>
            <person name="Daum C."/>
            <person name="Ezra D."/>
            <person name="Gonzalez J."/>
            <person name="Henrissat B."/>
            <person name="Kuo A."/>
            <person name="Liang C."/>
            <person name="Lipzen A."/>
            <person name="Lutzoni F."/>
            <person name="Magnuson J."/>
            <person name="Mondo S."/>
            <person name="Nolan M."/>
            <person name="Ohm R."/>
            <person name="Pangilinan J."/>
            <person name="Park H.-J."/>
            <person name="Ramirez L."/>
            <person name="Alfaro M."/>
            <person name="Sun H."/>
            <person name="Tritt A."/>
            <person name="Yoshinaga Y."/>
            <person name="Zwiers L.-H."/>
            <person name="Turgeon B."/>
            <person name="Goodwin S."/>
            <person name="Spatafora J."/>
            <person name="Crous P."/>
            <person name="Grigoriev I."/>
        </authorList>
    </citation>
    <scope>NUCLEOTIDE SEQUENCE</scope>
    <source>
        <strain evidence="2">Tuck. ex Michener</strain>
    </source>
</reference>
<keyword evidence="1" id="KW-0732">Signal</keyword>
<evidence type="ECO:0000256" key="1">
    <source>
        <dbReference type="SAM" id="SignalP"/>
    </source>
</evidence>
<dbReference type="Proteomes" id="UP000800092">
    <property type="component" value="Unassembled WGS sequence"/>
</dbReference>
<gene>
    <name evidence="2" type="ORF">EV356DRAFT_515037</name>
</gene>
<sequence length="254" mass="27830">MKTPFFLSFLPVTLVYAHPALSPRNRDSLSVEQVLEEDAQAINMAAKKGDINPNGPSPNESYVSREDQKLEGAYIHGHFIPPITVSPSLKTRGDDSKGDAHTLFDCPGTHGLKKTTFHEEQYEGAAARAIRMIIDKEKSISYGRVTYPDHILGAGGNNYLGTVKFNGKEALPSLCQDRDAYAYAFPILDSETPKYVPWDGRSDPGVYRVIIASKQRMGSEGLGGLLASTDDISFCTITQPVDQQAFTNCFPVVN</sequence>
<evidence type="ECO:0000313" key="3">
    <source>
        <dbReference type="Proteomes" id="UP000800092"/>
    </source>
</evidence>
<feature type="signal peptide" evidence="1">
    <location>
        <begin position="1"/>
        <end position="17"/>
    </location>
</feature>
<organism evidence="2 3">
    <name type="scientific">Viridothelium virens</name>
    <name type="common">Speckled blister lichen</name>
    <name type="synonym">Trypethelium virens</name>
    <dbReference type="NCBI Taxonomy" id="1048519"/>
    <lineage>
        <taxon>Eukaryota</taxon>
        <taxon>Fungi</taxon>
        <taxon>Dikarya</taxon>
        <taxon>Ascomycota</taxon>
        <taxon>Pezizomycotina</taxon>
        <taxon>Dothideomycetes</taxon>
        <taxon>Dothideomycetes incertae sedis</taxon>
        <taxon>Trypetheliales</taxon>
        <taxon>Trypetheliaceae</taxon>
        <taxon>Viridothelium</taxon>
    </lineage>
</organism>
<dbReference type="AlphaFoldDB" id="A0A6A6HA00"/>
<name>A0A6A6HA00_VIRVR</name>
<evidence type="ECO:0000313" key="2">
    <source>
        <dbReference type="EMBL" id="KAF2234658.1"/>
    </source>
</evidence>
<keyword evidence="3" id="KW-1185">Reference proteome</keyword>